<organism evidence="2 3">
    <name type="scientific">Ramlibacter monticola</name>
    <dbReference type="NCBI Taxonomy" id="1926872"/>
    <lineage>
        <taxon>Bacteria</taxon>
        <taxon>Pseudomonadati</taxon>
        <taxon>Pseudomonadota</taxon>
        <taxon>Betaproteobacteria</taxon>
        <taxon>Burkholderiales</taxon>
        <taxon>Comamonadaceae</taxon>
        <taxon>Ramlibacter</taxon>
    </lineage>
</organism>
<evidence type="ECO:0000313" key="2">
    <source>
        <dbReference type="EMBL" id="MBL0390184.1"/>
    </source>
</evidence>
<evidence type="ECO:0000259" key="1">
    <source>
        <dbReference type="Pfam" id="PF01863"/>
    </source>
</evidence>
<dbReference type="InterPro" id="IPR002725">
    <property type="entry name" value="YgjP-like_metallopeptidase"/>
</dbReference>
<gene>
    <name evidence="2" type="ORF">JJ685_03425</name>
</gene>
<comment type="caution">
    <text evidence="2">The sequence shown here is derived from an EMBL/GenBank/DDBJ whole genome shotgun (WGS) entry which is preliminary data.</text>
</comment>
<reference evidence="2 3" key="1">
    <citation type="journal article" date="2017" name="Int. J. Syst. Evol. Microbiol.">
        <title>Ramlibacter monticola sp. nov., isolated from forest soil.</title>
        <authorList>
            <person name="Chaudhary D.K."/>
            <person name="Kim J."/>
        </authorList>
    </citation>
    <scope>NUCLEOTIDE SEQUENCE [LARGE SCALE GENOMIC DNA]</scope>
    <source>
        <strain evidence="2 3">KACC 19175</strain>
    </source>
</reference>
<feature type="domain" description="YgjP-like metallopeptidase" evidence="1">
    <location>
        <begin position="108"/>
        <end position="164"/>
    </location>
</feature>
<evidence type="ECO:0000313" key="3">
    <source>
        <dbReference type="Proteomes" id="UP000599109"/>
    </source>
</evidence>
<dbReference type="AlphaFoldDB" id="A0A937CS45"/>
<dbReference type="PANTHER" id="PTHR30399">
    <property type="entry name" value="UNCHARACTERIZED PROTEIN YGJP"/>
    <property type="match status" value="1"/>
</dbReference>
<dbReference type="Gene3D" id="3.30.2010.10">
    <property type="entry name" value="Metalloproteases ('zincins'), catalytic domain"/>
    <property type="match status" value="1"/>
</dbReference>
<dbReference type="EMBL" id="JAEQNE010000001">
    <property type="protein sequence ID" value="MBL0390184.1"/>
    <property type="molecule type" value="Genomic_DNA"/>
</dbReference>
<dbReference type="InterPro" id="IPR053136">
    <property type="entry name" value="UTP_pyrophosphatase-like"/>
</dbReference>
<dbReference type="Proteomes" id="UP000599109">
    <property type="component" value="Unassembled WGS sequence"/>
</dbReference>
<proteinExistence type="predicted"/>
<dbReference type="Pfam" id="PF01863">
    <property type="entry name" value="YgjP-like"/>
    <property type="match status" value="1"/>
</dbReference>
<dbReference type="PANTHER" id="PTHR30399:SF1">
    <property type="entry name" value="UTP PYROPHOSPHATASE"/>
    <property type="match status" value="1"/>
</dbReference>
<keyword evidence="3" id="KW-1185">Reference proteome</keyword>
<protein>
    <submittedName>
        <fullName evidence="2">M48 family metallopeptidase</fullName>
    </submittedName>
</protein>
<accession>A0A937CS45</accession>
<dbReference type="RefSeq" id="WP_201672754.1">
    <property type="nucleotide sequence ID" value="NZ_JAEQNE010000001.1"/>
</dbReference>
<name>A0A937CS45_9BURK</name>
<sequence length="186" mass="21057">MPIPPALIEPEAPALPLNLKYLAGYSSELLDQVRELIAKGRLAESLARRYTERHDVCSDGALYDYVAELKGRYMRNAGQLAKVTYDRRLHLVQQALGTHTTVSRVQGGNLKAKREIRIASLFRQAPAAFLRMIVVHELAHLREREHAKPFYALCTHMEPDYHQLEFDVRLWLTLLDLAPSSDVGAA</sequence>